<dbReference type="AlphaFoldDB" id="A0A0D0AKF1"/>
<name>A0A0D0AKF1_9AGAM</name>
<proteinExistence type="predicted"/>
<organism evidence="2 3">
    <name type="scientific">Suillus luteus UH-Slu-Lm8-n1</name>
    <dbReference type="NCBI Taxonomy" id="930992"/>
    <lineage>
        <taxon>Eukaryota</taxon>
        <taxon>Fungi</taxon>
        <taxon>Dikarya</taxon>
        <taxon>Basidiomycota</taxon>
        <taxon>Agaricomycotina</taxon>
        <taxon>Agaricomycetes</taxon>
        <taxon>Agaricomycetidae</taxon>
        <taxon>Boletales</taxon>
        <taxon>Suillineae</taxon>
        <taxon>Suillaceae</taxon>
        <taxon>Suillus</taxon>
    </lineage>
</organism>
<gene>
    <name evidence="2" type="ORF">CY34DRAFT_618056</name>
</gene>
<protein>
    <submittedName>
        <fullName evidence="2">Uncharacterized protein</fullName>
    </submittedName>
</protein>
<reference evidence="3" key="2">
    <citation type="submission" date="2015-01" db="EMBL/GenBank/DDBJ databases">
        <title>Evolutionary Origins and Diversification of the Mycorrhizal Mutualists.</title>
        <authorList>
            <consortium name="DOE Joint Genome Institute"/>
            <consortium name="Mycorrhizal Genomics Consortium"/>
            <person name="Kohler A."/>
            <person name="Kuo A."/>
            <person name="Nagy L.G."/>
            <person name="Floudas D."/>
            <person name="Copeland A."/>
            <person name="Barry K.W."/>
            <person name="Cichocki N."/>
            <person name="Veneault-Fourrey C."/>
            <person name="LaButti K."/>
            <person name="Lindquist E.A."/>
            <person name="Lipzen A."/>
            <person name="Lundell T."/>
            <person name="Morin E."/>
            <person name="Murat C."/>
            <person name="Riley R."/>
            <person name="Ohm R."/>
            <person name="Sun H."/>
            <person name="Tunlid A."/>
            <person name="Henrissat B."/>
            <person name="Grigoriev I.V."/>
            <person name="Hibbett D.S."/>
            <person name="Martin F."/>
        </authorList>
    </citation>
    <scope>NUCLEOTIDE SEQUENCE [LARGE SCALE GENOMIC DNA]</scope>
    <source>
        <strain evidence="3">UH-Slu-Lm8-n1</strain>
    </source>
</reference>
<evidence type="ECO:0000313" key="2">
    <source>
        <dbReference type="EMBL" id="KIK34757.1"/>
    </source>
</evidence>
<keyword evidence="3" id="KW-1185">Reference proteome</keyword>
<evidence type="ECO:0000313" key="3">
    <source>
        <dbReference type="Proteomes" id="UP000054485"/>
    </source>
</evidence>
<accession>A0A0D0AKF1</accession>
<dbReference type="Proteomes" id="UP000054485">
    <property type="component" value="Unassembled WGS sequence"/>
</dbReference>
<sequence>MIDDGETEDWGRLEWGQLSGPTRDALDAIEKLWLLRTSDTEASVWLRRALSTSVSAKKIKTRIHIFGNQQTCFSNHCLSTASSSPVKNQRQHNHDQDAPSDHTSNYWRTVFLGSLS</sequence>
<dbReference type="EMBL" id="KN835708">
    <property type="protein sequence ID" value="KIK34757.1"/>
    <property type="molecule type" value="Genomic_DNA"/>
</dbReference>
<reference evidence="2 3" key="1">
    <citation type="submission" date="2014-04" db="EMBL/GenBank/DDBJ databases">
        <authorList>
            <consortium name="DOE Joint Genome Institute"/>
            <person name="Kuo A."/>
            <person name="Ruytinx J."/>
            <person name="Rineau F."/>
            <person name="Colpaert J."/>
            <person name="Kohler A."/>
            <person name="Nagy L.G."/>
            <person name="Floudas D."/>
            <person name="Copeland A."/>
            <person name="Barry K.W."/>
            <person name="Cichocki N."/>
            <person name="Veneault-Fourrey C."/>
            <person name="LaButti K."/>
            <person name="Lindquist E.A."/>
            <person name="Lipzen A."/>
            <person name="Lundell T."/>
            <person name="Morin E."/>
            <person name="Murat C."/>
            <person name="Sun H."/>
            <person name="Tunlid A."/>
            <person name="Henrissat B."/>
            <person name="Grigoriev I.V."/>
            <person name="Hibbett D.S."/>
            <person name="Martin F."/>
            <person name="Nordberg H.P."/>
            <person name="Cantor M.N."/>
            <person name="Hua S.X."/>
        </authorList>
    </citation>
    <scope>NUCLEOTIDE SEQUENCE [LARGE SCALE GENOMIC DNA]</scope>
    <source>
        <strain evidence="2 3">UH-Slu-Lm8-n1</strain>
    </source>
</reference>
<evidence type="ECO:0000256" key="1">
    <source>
        <dbReference type="SAM" id="MobiDB-lite"/>
    </source>
</evidence>
<dbReference type="HOGENOM" id="CLU_2098459_0_0_1"/>
<feature type="region of interest" description="Disordered" evidence="1">
    <location>
        <begin position="80"/>
        <end position="103"/>
    </location>
</feature>
<dbReference type="InParanoid" id="A0A0D0AKF1"/>